<dbReference type="Proteomes" id="UP000321129">
    <property type="component" value="Unassembled WGS sequence"/>
</dbReference>
<dbReference type="EMBL" id="VOPY01000003">
    <property type="protein sequence ID" value="TXC68247.1"/>
    <property type="molecule type" value="Genomic_DNA"/>
</dbReference>
<dbReference type="RefSeq" id="WP_147123476.1">
    <property type="nucleotide sequence ID" value="NZ_VOPY01000003.1"/>
</dbReference>
<comment type="caution">
    <text evidence="1">The sequence shown here is derived from an EMBL/GenBank/DDBJ whole genome shotgun (WGS) entry which is preliminary data.</text>
</comment>
<dbReference type="Pfam" id="PF07323">
    <property type="entry name" value="DUF1465"/>
    <property type="match status" value="1"/>
</dbReference>
<proteinExistence type="predicted"/>
<dbReference type="OrthoDB" id="9799531at2"/>
<reference evidence="1 2" key="1">
    <citation type="submission" date="2019-08" db="EMBL/GenBank/DDBJ databases">
        <title>Sphingorhabdus soil sp. nov., isolated from arctic soil.</title>
        <authorList>
            <person name="Liu Y."/>
        </authorList>
    </citation>
    <scope>NUCLEOTIDE SEQUENCE [LARGE SCALE GENOMIC DNA]</scope>
    <source>
        <strain evidence="1 2">D-2Q-5-6</strain>
    </source>
</reference>
<protein>
    <submittedName>
        <fullName evidence="1">DUF1465 family protein</fullName>
    </submittedName>
</protein>
<name>A0A5C6U5X1_9SPHN</name>
<dbReference type="InterPro" id="IPR038301">
    <property type="entry name" value="AraC-like_sf"/>
</dbReference>
<evidence type="ECO:0000313" key="1">
    <source>
        <dbReference type="EMBL" id="TXC68247.1"/>
    </source>
</evidence>
<evidence type="ECO:0000313" key="2">
    <source>
        <dbReference type="Proteomes" id="UP000321129"/>
    </source>
</evidence>
<gene>
    <name evidence="1" type="ORF">FSZ31_11200</name>
</gene>
<keyword evidence="2" id="KW-1185">Reference proteome</keyword>
<dbReference type="Gene3D" id="1.10.8.930">
    <property type="entry name" value="Protein of unknown function DUF1465"/>
    <property type="match status" value="1"/>
</dbReference>
<organism evidence="1 2">
    <name type="scientific">Flavisphingopyxis soli</name>
    <dbReference type="NCBI Taxonomy" id="2601267"/>
    <lineage>
        <taxon>Bacteria</taxon>
        <taxon>Pseudomonadati</taxon>
        <taxon>Pseudomonadota</taxon>
        <taxon>Alphaproteobacteria</taxon>
        <taxon>Sphingomonadales</taxon>
        <taxon>Sphingopyxidaceae</taxon>
        <taxon>Flavisphingopyxis</taxon>
    </lineage>
</organism>
<dbReference type="AlphaFoldDB" id="A0A5C6U5X1"/>
<accession>A0A5C6U5X1</accession>
<dbReference type="InterPro" id="IPR010848">
    <property type="entry name" value="DUF1465"/>
</dbReference>
<sequence>MDENDPLGRGNTALIRGKLVESLYAESMLLADEARDYFETHPERAPGEIDAITRIGMSCEWLKTTTRLMHVIAWLLTQRAVNVGELTEAQAKLHDRMLGEAIPSDPAVCRSLPDEARLLIAASEQLFARALRLQDALASPRPVGQGPARALIERVQAMVG</sequence>